<accession>A0A2H0VF75</accession>
<evidence type="ECO:0000313" key="1">
    <source>
        <dbReference type="EMBL" id="PIR96940.1"/>
    </source>
</evidence>
<organism evidence="1 2">
    <name type="scientific">Candidatus Doudnabacteria bacterium CG10_big_fil_rev_8_21_14_0_10_41_10</name>
    <dbReference type="NCBI Taxonomy" id="1974551"/>
    <lineage>
        <taxon>Bacteria</taxon>
        <taxon>Candidatus Doudnaibacteriota</taxon>
    </lineage>
</organism>
<dbReference type="Proteomes" id="UP000230557">
    <property type="component" value="Unassembled WGS sequence"/>
</dbReference>
<name>A0A2H0VF75_9BACT</name>
<dbReference type="EMBL" id="PFAJ01000053">
    <property type="protein sequence ID" value="PIR96940.1"/>
    <property type="molecule type" value="Genomic_DNA"/>
</dbReference>
<protein>
    <submittedName>
        <fullName evidence="1">Uncharacterized protein</fullName>
    </submittedName>
</protein>
<reference evidence="2" key="1">
    <citation type="submission" date="2017-09" db="EMBL/GenBank/DDBJ databases">
        <title>Depth-based differentiation of microbial function through sediment-hosted aquifers and enrichment of novel symbionts in the deep terrestrial subsurface.</title>
        <authorList>
            <person name="Probst A.J."/>
            <person name="Ladd B."/>
            <person name="Jarett J.K."/>
            <person name="Geller-Mcgrath D.E."/>
            <person name="Sieber C.M.K."/>
            <person name="Emerson J.B."/>
            <person name="Anantharaman K."/>
            <person name="Thomas B.C."/>
            <person name="Malmstrom R."/>
            <person name="Stieglmeier M."/>
            <person name="Klingl A."/>
            <person name="Woyke T."/>
            <person name="Ryan C.M."/>
            <person name="Banfield J.F."/>
        </authorList>
    </citation>
    <scope>NUCLEOTIDE SEQUENCE [LARGE SCALE GENOMIC DNA]</scope>
</reference>
<sequence length="60" mass="6973">MLNPVCHLGLDPGFFIQSRNPDCHQHDRMGRRKEFFVKGIMGEKGRKGKFSYFGDKCLQN</sequence>
<gene>
    <name evidence="1" type="ORF">COT91_04140</name>
</gene>
<evidence type="ECO:0000313" key="2">
    <source>
        <dbReference type="Proteomes" id="UP000230557"/>
    </source>
</evidence>
<dbReference type="AlphaFoldDB" id="A0A2H0VF75"/>
<comment type="caution">
    <text evidence="1">The sequence shown here is derived from an EMBL/GenBank/DDBJ whole genome shotgun (WGS) entry which is preliminary data.</text>
</comment>
<proteinExistence type="predicted"/>